<evidence type="ECO:0000313" key="10">
    <source>
        <dbReference type="Proteomes" id="UP000001357"/>
    </source>
</evidence>
<reference evidence="9 10" key="1">
    <citation type="journal article" date="2008" name="Nature">
        <title>The genome of the choanoflagellate Monosiga brevicollis and the origin of metazoans.</title>
        <authorList>
            <consortium name="JGI Sequencing"/>
            <person name="King N."/>
            <person name="Westbrook M.J."/>
            <person name="Young S.L."/>
            <person name="Kuo A."/>
            <person name="Abedin M."/>
            <person name="Chapman J."/>
            <person name="Fairclough S."/>
            <person name="Hellsten U."/>
            <person name="Isogai Y."/>
            <person name="Letunic I."/>
            <person name="Marr M."/>
            <person name="Pincus D."/>
            <person name="Putnam N."/>
            <person name="Rokas A."/>
            <person name="Wright K.J."/>
            <person name="Zuzow R."/>
            <person name="Dirks W."/>
            <person name="Good M."/>
            <person name="Goodstein D."/>
            <person name="Lemons D."/>
            <person name="Li W."/>
            <person name="Lyons J.B."/>
            <person name="Morris A."/>
            <person name="Nichols S."/>
            <person name="Richter D.J."/>
            <person name="Salamov A."/>
            <person name="Bork P."/>
            <person name="Lim W.A."/>
            <person name="Manning G."/>
            <person name="Miller W.T."/>
            <person name="McGinnis W."/>
            <person name="Shapiro H."/>
            <person name="Tjian R."/>
            <person name="Grigoriev I.V."/>
            <person name="Rokhsar D."/>
        </authorList>
    </citation>
    <scope>NUCLEOTIDE SEQUENCE [LARGE SCALE GENOMIC DNA]</scope>
    <source>
        <strain evidence="10">MX1 / ATCC 50154</strain>
    </source>
</reference>
<dbReference type="InterPro" id="IPR008271">
    <property type="entry name" value="Ser/Thr_kinase_AS"/>
</dbReference>
<dbReference type="GO" id="GO:0005524">
    <property type="term" value="F:ATP binding"/>
    <property type="evidence" value="ECO:0007669"/>
    <property type="project" value="UniProtKB-KW"/>
</dbReference>
<evidence type="ECO:0000256" key="6">
    <source>
        <dbReference type="ARBA" id="ARBA00022777"/>
    </source>
</evidence>
<accession>A9UQA1</accession>
<dbReference type="GO" id="GO:0000082">
    <property type="term" value="P:G1/S transition of mitotic cell cycle"/>
    <property type="evidence" value="ECO:0000318"/>
    <property type="project" value="GO_Central"/>
</dbReference>
<dbReference type="SUPFAM" id="SSF56112">
    <property type="entry name" value="Protein kinase-like (PK-like)"/>
    <property type="match status" value="1"/>
</dbReference>
<evidence type="ECO:0000313" key="9">
    <source>
        <dbReference type="EMBL" id="EDQ93011.1"/>
    </source>
</evidence>
<dbReference type="STRING" id="81824.A9UQA1"/>
<evidence type="ECO:0000256" key="3">
    <source>
        <dbReference type="ARBA" id="ARBA00022527"/>
    </source>
</evidence>
<dbReference type="AlphaFoldDB" id="A9UQA1"/>
<sequence>SVTIREISILNKLQHDNIVCLHQLIDAGDMMYLVFEFFERDLSTYFQQIAPNRMDRDLAHSYLHQLFDGLAYCHARLIIHRDIKPQNLLIDELGHIKIADFGLARRVNLPSRPYTPNTQTLWYRAPELLLHSHTYGAAVDLWSMGCLMAEMLTGNSIFMGRDEIDMITRIFRLLGMPTEDEWARAALPSGFRGFNAPRRTMAGIFPALSPEDVELLNQLLTYKPEHRIDAYSASMSPLFERFRC</sequence>
<dbReference type="RefSeq" id="XP_001742773.1">
    <property type="nucleotide sequence ID" value="XM_001742721.1"/>
</dbReference>
<dbReference type="PANTHER" id="PTHR24056:SF254">
    <property type="entry name" value="CYCLIN-DEPENDENT KINASE 2"/>
    <property type="match status" value="1"/>
</dbReference>
<dbReference type="InterPro" id="IPR050108">
    <property type="entry name" value="CDK"/>
</dbReference>
<dbReference type="GO" id="GO:0030332">
    <property type="term" value="F:cyclin binding"/>
    <property type="evidence" value="ECO:0000318"/>
    <property type="project" value="GO_Central"/>
</dbReference>
<dbReference type="GeneID" id="5887327"/>
<dbReference type="Pfam" id="PF00069">
    <property type="entry name" value="Pkinase"/>
    <property type="match status" value="1"/>
</dbReference>
<dbReference type="GO" id="GO:0010389">
    <property type="term" value="P:regulation of G2/M transition of mitotic cell cycle"/>
    <property type="evidence" value="ECO:0000318"/>
    <property type="project" value="GO_Central"/>
</dbReference>
<evidence type="ECO:0000259" key="8">
    <source>
        <dbReference type="PROSITE" id="PS50011"/>
    </source>
</evidence>
<feature type="domain" description="Protein kinase" evidence="8">
    <location>
        <begin position="1"/>
        <end position="239"/>
    </location>
</feature>
<dbReference type="GO" id="GO:0005737">
    <property type="term" value="C:cytoplasm"/>
    <property type="evidence" value="ECO:0000318"/>
    <property type="project" value="GO_Central"/>
</dbReference>
<organism evidence="9 10">
    <name type="scientific">Monosiga brevicollis</name>
    <name type="common">Choanoflagellate</name>
    <dbReference type="NCBI Taxonomy" id="81824"/>
    <lineage>
        <taxon>Eukaryota</taxon>
        <taxon>Choanoflagellata</taxon>
        <taxon>Craspedida</taxon>
        <taxon>Salpingoecidae</taxon>
        <taxon>Monosiga</taxon>
    </lineage>
</organism>
<keyword evidence="5" id="KW-0547">Nucleotide-binding</keyword>
<keyword evidence="6" id="KW-0418">Kinase</keyword>
<dbReference type="GO" id="GO:0005634">
    <property type="term" value="C:nucleus"/>
    <property type="evidence" value="ECO:0000318"/>
    <property type="project" value="GO_Central"/>
</dbReference>
<keyword evidence="10" id="KW-1185">Reference proteome</keyword>
<evidence type="ECO:0000256" key="1">
    <source>
        <dbReference type="ARBA" id="ARBA00006485"/>
    </source>
</evidence>
<dbReference type="PROSITE" id="PS50011">
    <property type="entry name" value="PROTEIN_KINASE_DOM"/>
    <property type="match status" value="1"/>
</dbReference>
<dbReference type="SMART" id="SM00220">
    <property type="entry name" value="S_TKc"/>
    <property type="match status" value="1"/>
</dbReference>
<dbReference type="eggNOG" id="KOG0594">
    <property type="taxonomic scope" value="Eukaryota"/>
</dbReference>
<name>A9UQA1_MONBE</name>
<keyword evidence="7" id="KW-0067">ATP-binding</keyword>
<keyword evidence="3" id="KW-0723">Serine/threonine-protein kinase</keyword>
<dbReference type="GO" id="GO:0010468">
    <property type="term" value="P:regulation of gene expression"/>
    <property type="evidence" value="ECO:0000318"/>
    <property type="project" value="GO_Central"/>
</dbReference>
<dbReference type="Gene3D" id="1.10.510.10">
    <property type="entry name" value="Transferase(Phosphotransferase) domain 1"/>
    <property type="match status" value="1"/>
</dbReference>
<gene>
    <name evidence="9" type="ORF">MONBRDRAFT_13254</name>
</gene>
<dbReference type="Proteomes" id="UP000001357">
    <property type="component" value="Unassembled WGS sequence"/>
</dbReference>
<evidence type="ECO:0000256" key="7">
    <source>
        <dbReference type="ARBA" id="ARBA00022840"/>
    </source>
</evidence>
<evidence type="ECO:0000256" key="4">
    <source>
        <dbReference type="ARBA" id="ARBA00022679"/>
    </source>
</evidence>
<dbReference type="PROSITE" id="PS00108">
    <property type="entry name" value="PROTEIN_KINASE_ST"/>
    <property type="match status" value="1"/>
</dbReference>
<dbReference type="GO" id="GO:0000307">
    <property type="term" value="C:cyclin-dependent protein kinase holoenzyme complex"/>
    <property type="evidence" value="ECO:0000318"/>
    <property type="project" value="GO_Central"/>
</dbReference>
<dbReference type="OMA" id="ENWPEME"/>
<feature type="non-terminal residue" evidence="9">
    <location>
        <position position="1"/>
    </location>
</feature>
<dbReference type="GO" id="GO:0007165">
    <property type="term" value="P:signal transduction"/>
    <property type="evidence" value="ECO:0000318"/>
    <property type="project" value="GO_Central"/>
</dbReference>
<dbReference type="InParanoid" id="A9UQA1"/>
<protein>
    <recommendedName>
        <fullName evidence="2">cyclin-dependent kinase</fullName>
        <ecNumber evidence="2">2.7.11.22</ecNumber>
    </recommendedName>
</protein>
<dbReference type="EMBL" id="CH991543">
    <property type="protein sequence ID" value="EDQ93011.1"/>
    <property type="molecule type" value="Genomic_DNA"/>
</dbReference>
<evidence type="ECO:0000256" key="2">
    <source>
        <dbReference type="ARBA" id="ARBA00012425"/>
    </source>
</evidence>
<dbReference type="FunFam" id="1.10.510.10:FF:000624">
    <property type="entry name" value="Mitogen-activated protein kinase"/>
    <property type="match status" value="1"/>
</dbReference>
<dbReference type="InterPro" id="IPR000719">
    <property type="entry name" value="Prot_kinase_dom"/>
</dbReference>
<dbReference type="GO" id="GO:0004693">
    <property type="term" value="F:cyclin-dependent protein serine/threonine kinase activity"/>
    <property type="evidence" value="ECO:0000318"/>
    <property type="project" value="GO_Central"/>
</dbReference>
<dbReference type="Gene3D" id="3.30.200.20">
    <property type="entry name" value="Phosphorylase Kinase, domain 1"/>
    <property type="match status" value="1"/>
</dbReference>
<comment type="similarity">
    <text evidence="1">Belongs to the protein kinase superfamily. CMGC Ser/Thr protein kinase family. CDC2/CDKX subfamily.</text>
</comment>
<keyword evidence="4" id="KW-0808">Transferase</keyword>
<evidence type="ECO:0000256" key="5">
    <source>
        <dbReference type="ARBA" id="ARBA00022741"/>
    </source>
</evidence>
<dbReference type="InterPro" id="IPR011009">
    <property type="entry name" value="Kinase-like_dom_sf"/>
</dbReference>
<dbReference type="EC" id="2.7.11.22" evidence="2"/>
<dbReference type="PANTHER" id="PTHR24056">
    <property type="entry name" value="CELL DIVISION PROTEIN KINASE"/>
    <property type="match status" value="1"/>
</dbReference>
<dbReference type="KEGG" id="mbr:MONBRDRAFT_13254"/>
<proteinExistence type="inferred from homology"/>